<dbReference type="Pfam" id="PF00504">
    <property type="entry name" value="Chloroa_b-bind"/>
    <property type="match status" value="4"/>
</dbReference>
<comment type="caution">
    <text evidence="6">The sequence shown here is derived from an EMBL/GenBank/DDBJ whole genome shotgun (WGS) entry which is preliminary data.</text>
</comment>
<evidence type="ECO:0000256" key="1">
    <source>
        <dbReference type="ARBA" id="ARBA00004229"/>
    </source>
</evidence>
<reference evidence="6" key="1">
    <citation type="submission" date="2021-02" db="EMBL/GenBank/DDBJ databases">
        <authorList>
            <person name="Dougan E. K."/>
            <person name="Rhodes N."/>
            <person name="Thang M."/>
            <person name="Chan C."/>
        </authorList>
    </citation>
    <scope>NUCLEOTIDE SEQUENCE</scope>
</reference>
<dbReference type="GO" id="GO:0016020">
    <property type="term" value="C:membrane"/>
    <property type="evidence" value="ECO:0007669"/>
    <property type="project" value="InterPro"/>
</dbReference>
<dbReference type="Proteomes" id="UP000604046">
    <property type="component" value="Unassembled WGS sequence"/>
</dbReference>
<dbReference type="InterPro" id="IPR001344">
    <property type="entry name" value="Chloro_AB-bd_pln"/>
</dbReference>
<protein>
    <submittedName>
        <fullName evidence="6">Uncharacterized protein</fullName>
    </submittedName>
</protein>
<dbReference type="InterPro" id="IPR022796">
    <property type="entry name" value="Chloroa_b-bind"/>
</dbReference>
<dbReference type="GO" id="GO:0009507">
    <property type="term" value="C:chloroplast"/>
    <property type="evidence" value="ECO:0007669"/>
    <property type="project" value="UniProtKB-SubCell"/>
</dbReference>
<comment type="subcellular location">
    <subcellularLocation>
        <location evidence="1">Plastid</location>
        <location evidence="1">Chloroplast</location>
    </subcellularLocation>
</comment>
<feature type="chain" id="PRO_5032476255" evidence="5">
    <location>
        <begin position="22"/>
        <end position="842"/>
    </location>
</feature>
<evidence type="ECO:0000256" key="4">
    <source>
        <dbReference type="ARBA" id="ARBA00022640"/>
    </source>
</evidence>
<dbReference type="EMBL" id="CAJNDS010000657">
    <property type="protein sequence ID" value="CAE7225837.1"/>
    <property type="molecule type" value="Genomic_DNA"/>
</dbReference>
<organism evidence="6 7">
    <name type="scientific">Symbiodinium natans</name>
    <dbReference type="NCBI Taxonomy" id="878477"/>
    <lineage>
        <taxon>Eukaryota</taxon>
        <taxon>Sar</taxon>
        <taxon>Alveolata</taxon>
        <taxon>Dinophyceae</taxon>
        <taxon>Suessiales</taxon>
        <taxon>Symbiodiniaceae</taxon>
        <taxon>Symbiodinium</taxon>
    </lineage>
</organism>
<keyword evidence="3" id="KW-0602">Photosynthesis</keyword>
<keyword evidence="2" id="KW-0150">Chloroplast</keyword>
<accession>A0A812KE32</accession>
<dbReference type="Gene3D" id="1.10.3460.10">
    <property type="entry name" value="Chlorophyll a/b binding protein domain"/>
    <property type="match status" value="4"/>
</dbReference>
<dbReference type="GO" id="GO:0009765">
    <property type="term" value="P:photosynthesis, light harvesting"/>
    <property type="evidence" value="ECO:0007669"/>
    <property type="project" value="InterPro"/>
</dbReference>
<evidence type="ECO:0000256" key="2">
    <source>
        <dbReference type="ARBA" id="ARBA00022528"/>
    </source>
</evidence>
<name>A0A812KE32_9DINO</name>
<evidence type="ECO:0000256" key="3">
    <source>
        <dbReference type="ARBA" id="ARBA00022531"/>
    </source>
</evidence>
<keyword evidence="4" id="KW-0934">Plastid</keyword>
<evidence type="ECO:0000313" key="7">
    <source>
        <dbReference type="Proteomes" id="UP000604046"/>
    </source>
</evidence>
<sequence>MAPVQSRFVTAGLAAGLVASAAFVAPSAPSAKRQLREGTAAPSPGRTVAAEKSGDGLAALAVLGAGLAALRGNSRVQARAAPAAEAPKPSVFQPSEQFGATEPLGFFDPLGFTNVGDEKGFRKLRVSEIKHGRVAMMASIGLVGQHFLKFPFFEKAPAGFSIMDKGEGVLGFFAIFCACAPLELWWRENPEKEPGNYGDPFGVNMYNEEMRMKELNNGRMAMISVLGIFAAEMATGKDAMQQFGLPAIGGARVSATSGSSFAGSTSSRVMAQQHVVRRAEAVIQEDAPPLFQPSEQFGATEPLGFFDPLGFTNVGDEKGFRKLRVSEIKHGRVAMMASIGLVGQHFLKFPFFEKAPAGFSIMDKGEGVLGFFAIFCACAPLELWWRENPEKEPGNYGDPFGVNMYNEEMRMKELNNGRTAMTSVLGIFAAEMATGKDAMQQFGLPAIGSARVSTSSGSSFAGSTSSRVMAQQHVVRRAEAVIQEDAPPLFQPSEQFGATEPLGFFDPLGFTNVGDEKGFRKLRVSEIKHGRVAMMASIGLVGQHFLKFPFFEKAPAGFSIMDKGEGVLGFFAIFCACAPLELWWRENPEKEPGNYGDPFGVNMYNEEMRMKELNNGRMAMISVLGIFAAEMATGKDAMQQFGLPAIGGARVSATSGSSFAGSTSSRVMAQQHVVRRAEAVIQEDAPPLFQPSEQFGATEPLGFFDPLGFTNVGDEKGFRKLRVSEIKHGRVAMMASIGLVGQHFLKFPFFEKAPAGFSIMDKGEGVLGFFAIFCACAPLELWWRENPEKEPGNYGDPFGVNMYNEEMRMKELNNGRMAMISVLGIFAAEMATGKDAVQQFGL</sequence>
<evidence type="ECO:0000256" key="5">
    <source>
        <dbReference type="SAM" id="SignalP"/>
    </source>
</evidence>
<keyword evidence="5" id="KW-0732">Signal</keyword>
<dbReference type="SUPFAM" id="SSF103511">
    <property type="entry name" value="Chlorophyll a-b binding protein"/>
    <property type="match status" value="4"/>
</dbReference>
<keyword evidence="7" id="KW-1185">Reference proteome</keyword>
<proteinExistence type="predicted"/>
<dbReference type="PANTHER" id="PTHR21649">
    <property type="entry name" value="CHLOROPHYLL A/B BINDING PROTEIN"/>
    <property type="match status" value="1"/>
</dbReference>
<gene>
    <name evidence="6" type="ORF">SNAT2548_LOCUS8743</name>
</gene>
<evidence type="ECO:0000313" key="6">
    <source>
        <dbReference type="EMBL" id="CAE7225837.1"/>
    </source>
</evidence>
<feature type="signal peptide" evidence="5">
    <location>
        <begin position="1"/>
        <end position="21"/>
    </location>
</feature>
<dbReference type="AlphaFoldDB" id="A0A812KE32"/>
<dbReference type="OrthoDB" id="406879at2759"/>